<dbReference type="InterPro" id="IPR001810">
    <property type="entry name" value="F-box_dom"/>
</dbReference>
<feature type="non-terminal residue" evidence="2">
    <location>
        <position position="1"/>
    </location>
</feature>
<dbReference type="EMBL" id="KN831797">
    <property type="protein sequence ID" value="KIM37382.1"/>
    <property type="molecule type" value="Genomic_DNA"/>
</dbReference>
<dbReference type="Proteomes" id="UP000053424">
    <property type="component" value="Unassembled WGS sequence"/>
</dbReference>
<evidence type="ECO:0000313" key="2">
    <source>
        <dbReference type="EMBL" id="KIM37382.1"/>
    </source>
</evidence>
<accession>A0A0C2Y8N1</accession>
<dbReference type="SUPFAM" id="SSF81383">
    <property type="entry name" value="F-box domain"/>
    <property type="match status" value="1"/>
</dbReference>
<dbReference type="SMART" id="SM00256">
    <property type="entry name" value="FBOX"/>
    <property type="match status" value="1"/>
</dbReference>
<keyword evidence="3" id="KW-1185">Reference proteome</keyword>
<name>A0A0C2Y8N1_HEBCY</name>
<dbReference type="AlphaFoldDB" id="A0A0C2Y8N1"/>
<feature type="domain" description="F-box" evidence="1">
    <location>
        <begin position="1"/>
        <end position="41"/>
    </location>
</feature>
<dbReference type="Gene3D" id="1.20.1280.50">
    <property type="match status" value="1"/>
</dbReference>
<protein>
    <recommendedName>
        <fullName evidence="1">F-box domain-containing protein</fullName>
    </recommendedName>
</protein>
<dbReference type="OrthoDB" id="3070325at2759"/>
<reference evidence="2 3" key="1">
    <citation type="submission" date="2014-04" db="EMBL/GenBank/DDBJ databases">
        <authorList>
            <consortium name="DOE Joint Genome Institute"/>
            <person name="Kuo A."/>
            <person name="Gay G."/>
            <person name="Dore J."/>
            <person name="Kohler A."/>
            <person name="Nagy L.G."/>
            <person name="Floudas D."/>
            <person name="Copeland A."/>
            <person name="Barry K.W."/>
            <person name="Cichocki N."/>
            <person name="Veneault-Fourrey C."/>
            <person name="LaButti K."/>
            <person name="Lindquist E.A."/>
            <person name="Lipzen A."/>
            <person name="Lundell T."/>
            <person name="Morin E."/>
            <person name="Murat C."/>
            <person name="Sun H."/>
            <person name="Tunlid A."/>
            <person name="Henrissat B."/>
            <person name="Grigoriev I.V."/>
            <person name="Hibbett D.S."/>
            <person name="Martin F."/>
            <person name="Nordberg H.P."/>
            <person name="Cantor M.N."/>
            <person name="Hua S.X."/>
        </authorList>
    </citation>
    <scope>NUCLEOTIDE SEQUENCE [LARGE SCALE GENOMIC DNA]</scope>
    <source>
        <strain evidence="3">h7</strain>
    </source>
</reference>
<proteinExistence type="predicted"/>
<organism evidence="2 3">
    <name type="scientific">Hebeloma cylindrosporum</name>
    <dbReference type="NCBI Taxonomy" id="76867"/>
    <lineage>
        <taxon>Eukaryota</taxon>
        <taxon>Fungi</taxon>
        <taxon>Dikarya</taxon>
        <taxon>Basidiomycota</taxon>
        <taxon>Agaricomycotina</taxon>
        <taxon>Agaricomycetes</taxon>
        <taxon>Agaricomycetidae</taxon>
        <taxon>Agaricales</taxon>
        <taxon>Agaricineae</taxon>
        <taxon>Hymenogastraceae</taxon>
        <taxon>Hebeloma</taxon>
    </lineage>
</organism>
<dbReference type="Pfam" id="PF12937">
    <property type="entry name" value="F-box-like"/>
    <property type="match status" value="1"/>
</dbReference>
<gene>
    <name evidence="2" type="ORF">M413DRAFT_42019</name>
</gene>
<dbReference type="InterPro" id="IPR036047">
    <property type="entry name" value="F-box-like_dom_sf"/>
</dbReference>
<dbReference type="HOGENOM" id="CLU_111211_0_0_1"/>
<dbReference type="PROSITE" id="PS50181">
    <property type="entry name" value="FBOX"/>
    <property type="match status" value="1"/>
</dbReference>
<evidence type="ECO:0000259" key="1">
    <source>
        <dbReference type="PROSITE" id="PS50181"/>
    </source>
</evidence>
<feature type="non-terminal residue" evidence="2">
    <location>
        <position position="182"/>
    </location>
</feature>
<reference evidence="3" key="2">
    <citation type="submission" date="2015-01" db="EMBL/GenBank/DDBJ databases">
        <title>Evolutionary Origins and Diversification of the Mycorrhizal Mutualists.</title>
        <authorList>
            <consortium name="DOE Joint Genome Institute"/>
            <consortium name="Mycorrhizal Genomics Consortium"/>
            <person name="Kohler A."/>
            <person name="Kuo A."/>
            <person name="Nagy L.G."/>
            <person name="Floudas D."/>
            <person name="Copeland A."/>
            <person name="Barry K.W."/>
            <person name="Cichocki N."/>
            <person name="Veneault-Fourrey C."/>
            <person name="LaButti K."/>
            <person name="Lindquist E.A."/>
            <person name="Lipzen A."/>
            <person name="Lundell T."/>
            <person name="Morin E."/>
            <person name="Murat C."/>
            <person name="Riley R."/>
            <person name="Ohm R."/>
            <person name="Sun H."/>
            <person name="Tunlid A."/>
            <person name="Henrissat B."/>
            <person name="Grigoriev I.V."/>
            <person name="Hibbett D.S."/>
            <person name="Martin F."/>
        </authorList>
    </citation>
    <scope>NUCLEOTIDE SEQUENCE [LARGE SCALE GENOMIC DNA]</scope>
    <source>
        <strain evidence="3">h7</strain>
    </source>
</reference>
<evidence type="ECO:0000313" key="3">
    <source>
        <dbReference type="Proteomes" id="UP000053424"/>
    </source>
</evidence>
<sequence length="182" mass="20643">LPFDILLHILFLLKPRDILVSRQTCSVMRDASTNHSMWKNVLRRVCIENSIFLPSDILNYMPRLELEQAATGPSRFISHVRNPSPEGIIEAYSKRQLSTSLVENPHNTADEEILHLHLIPGGRFLISHHVRQLRMWDIGTPGMNWGPTTVLSPLATLNRYCKNVYVAHSTRDGEGLIILAST</sequence>